<protein>
    <submittedName>
        <fullName evidence="2">Uncharacterized protein</fullName>
    </submittedName>
</protein>
<feature type="compositionally biased region" description="Basic residues" evidence="1">
    <location>
        <begin position="42"/>
        <end position="62"/>
    </location>
</feature>
<feature type="region of interest" description="Disordered" evidence="1">
    <location>
        <begin position="1"/>
        <end position="330"/>
    </location>
</feature>
<name>A0A507AW49_9PEZI</name>
<feature type="compositionally biased region" description="Basic residues" evidence="1">
    <location>
        <begin position="106"/>
        <end position="126"/>
    </location>
</feature>
<sequence length="557" mass="60496">MPQHRYNLRPGAKGRQKASPTPEPEPEGSAGSRSSPEAQAPKKGKKVAKARRKKKVQARKRAQSTPSADGAGSPQGEQEEDAAQEVVEPQLPEPEPESSPEVQAPKKAKKVAKARRKKKVRARKRAQSTPSADGAGSPQEQEGAAQEAVEPQPAAQEEQADAVQEPVEPQPAAQEEQADAVQEPVEPQPAAQEEEANAAQEPVEPQPAAQEEQADAVQEPVEPQPAAQEEEADAGVVDRQVSPASPEGSYSPPSAAIRLMERYQNPPEGLDDAGGGAAGVESPGNDHPGMNEQDGSPGHQENLGGPANQAQEIAGDLVSPVPDGLPRGDLDAQWDALDQAMIRDAVQNQQDHMVPAGPARSPGRPPTAEDHAAHGIQPEGENPYSPELAALLGIDLQNKQLLVAEAVAYHAARERQAREAPDPRRAERDGWQSWWPQHDPLVREWVGDRWNEMSRQEKDELLQDLASSDAPEARRRQMAADIQEAEALRRRQWNEQMEKQLLEREDNVEIADDGQPQVRLSLENFTAAVAWEVAEQTRVYPAWATPDEVYRVDDASS</sequence>
<dbReference type="EMBL" id="SKBQ01000045">
    <property type="protein sequence ID" value="TPX11943.1"/>
    <property type="molecule type" value="Genomic_DNA"/>
</dbReference>
<dbReference type="GeneID" id="41974888"/>
<reference evidence="2 3" key="1">
    <citation type="submission" date="2019-06" db="EMBL/GenBank/DDBJ databases">
        <title>Draft genome sequence of the filamentous fungus Phialemoniopsis curvata isolated from diesel fuel.</title>
        <authorList>
            <person name="Varaljay V.A."/>
            <person name="Lyon W.J."/>
            <person name="Crouch A.L."/>
            <person name="Drake C.E."/>
            <person name="Hollomon J.M."/>
            <person name="Nadeau L.J."/>
            <person name="Nunn H.S."/>
            <person name="Stevenson B.S."/>
            <person name="Bojanowski C.L."/>
            <person name="Crookes-Goodson W.J."/>
        </authorList>
    </citation>
    <scope>NUCLEOTIDE SEQUENCE [LARGE SCALE GENOMIC DNA]</scope>
    <source>
        <strain evidence="2 3">D216</strain>
    </source>
</reference>
<feature type="compositionally biased region" description="Low complexity" evidence="1">
    <location>
        <begin position="138"/>
        <end position="227"/>
    </location>
</feature>
<evidence type="ECO:0000313" key="2">
    <source>
        <dbReference type="EMBL" id="TPX11943.1"/>
    </source>
</evidence>
<dbReference type="Proteomes" id="UP000319257">
    <property type="component" value="Unassembled WGS sequence"/>
</dbReference>
<evidence type="ECO:0000256" key="1">
    <source>
        <dbReference type="SAM" id="MobiDB-lite"/>
    </source>
</evidence>
<dbReference type="InParanoid" id="A0A507AW49"/>
<dbReference type="RefSeq" id="XP_030993654.1">
    <property type="nucleotide sequence ID" value="XM_031142185.1"/>
</dbReference>
<gene>
    <name evidence="2" type="ORF">E0L32_007441</name>
</gene>
<accession>A0A507AW49</accession>
<comment type="caution">
    <text evidence="2">The sequence shown here is derived from an EMBL/GenBank/DDBJ whole genome shotgun (WGS) entry which is preliminary data.</text>
</comment>
<dbReference type="AlphaFoldDB" id="A0A507AW49"/>
<keyword evidence="3" id="KW-1185">Reference proteome</keyword>
<proteinExistence type="predicted"/>
<organism evidence="2 3">
    <name type="scientific">Thyridium curvatum</name>
    <dbReference type="NCBI Taxonomy" id="1093900"/>
    <lineage>
        <taxon>Eukaryota</taxon>
        <taxon>Fungi</taxon>
        <taxon>Dikarya</taxon>
        <taxon>Ascomycota</taxon>
        <taxon>Pezizomycotina</taxon>
        <taxon>Sordariomycetes</taxon>
        <taxon>Sordariomycetidae</taxon>
        <taxon>Thyridiales</taxon>
        <taxon>Thyridiaceae</taxon>
        <taxon>Thyridium</taxon>
    </lineage>
</organism>
<feature type="region of interest" description="Disordered" evidence="1">
    <location>
        <begin position="353"/>
        <end position="384"/>
    </location>
</feature>
<dbReference type="STRING" id="1093900.A0A507AW49"/>
<evidence type="ECO:0000313" key="3">
    <source>
        <dbReference type="Proteomes" id="UP000319257"/>
    </source>
</evidence>